<sequence>MKLPPLQDLLAYENEQVVRYFCHYYTAFSHEEGQQLLSDLLAWLWLNAYRKTYNKSTYLFGPLLTLDKIWHAFILHTEDYVAFCEHYFGHYFHHNIEPVGSEHELSPEELADFLNDAFEWIGQEWIKRHFGQLLNEI</sequence>
<reference evidence="2" key="1">
    <citation type="submission" date="2016-07" db="EMBL/GenBank/DDBJ databases">
        <authorList>
            <person name="Florea S."/>
            <person name="Webb J.S."/>
            <person name="Jaromczyk J."/>
            <person name="Schardl C.L."/>
        </authorList>
    </citation>
    <scope>NUCLEOTIDE SEQUENCE [LARGE SCALE GENOMIC DNA]</scope>
    <source>
        <strain evidence="2">CDC-D5610</strain>
    </source>
</reference>
<protein>
    <submittedName>
        <fullName evidence="1">Uncharacterized protein</fullName>
    </submittedName>
</protein>
<dbReference type="KEGG" id="lcd:clem_03595"/>
<proteinExistence type="predicted"/>
<dbReference type="Proteomes" id="UP000201728">
    <property type="component" value="Chromosome"/>
</dbReference>
<name>A0A222P0A2_9GAMM</name>
<accession>A0A222P0A2</accession>
<evidence type="ECO:0000313" key="1">
    <source>
        <dbReference type="EMBL" id="ASQ45277.1"/>
    </source>
</evidence>
<organism evidence="1 2">
    <name type="scientific">Legionella clemsonensis</name>
    <dbReference type="NCBI Taxonomy" id="1867846"/>
    <lineage>
        <taxon>Bacteria</taxon>
        <taxon>Pseudomonadati</taxon>
        <taxon>Pseudomonadota</taxon>
        <taxon>Gammaproteobacteria</taxon>
        <taxon>Legionellales</taxon>
        <taxon>Legionellaceae</taxon>
        <taxon>Legionella</taxon>
    </lineage>
</organism>
<gene>
    <name evidence="1" type="ORF">clem_03595</name>
</gene>
<evidence type="ECO:0000313" key="2">
    <source>
        <dbReference type="Proteomes" id="UP000201728"/>
    </source>
</evidence>
<dbReference type="EMBL" id="CP016397">
    <property type="protein sequence ID" value="ASQ45277.1"/>
    <property type="molecule type" value="Genomic_DNA"/>
</dbReference>
<dbReference type="RefSeq" id="WP_332460231.1">
    <property type="nucleotide sequence ID" value="NZ_CP016397.1"/>
</dbReference>
<keyword evidence="2" id="KW-1185">Reference proteome</keyword>
<dbReference type="AlphaFoldDB" id="A0A222P0A2"/>